<accession>A0A1I4M9A1</accession>
<keyword evidence="2" id="KW-1185">Reference proteome</keyword>
<proteinExistence type="predicted"/>
<dbReference type="AlphaFoldDB" id="A0A1I4M9A1"/>
<reference evidence="2" key="1">
    <citation type="submission" date="2016-10" db="EMBL/GenBank/DDBJ databases">
        <authorList>
            <person name="Varghese N."/>
            <person name="Submissions S."/>
        </authorList>
    </citation>
    <scope>NUCLEOTIDE SEQUENCE [LARGE SCALE GENOMIC DNA]</scope>
    <source>
        <strain evidence="2">CGMCC 1.6474</strain>
    </source>
</reference>
<dbReference type="EMBL" id="FOSV01000036">
    <property type="protein sequence ID" value="SFL99774.1"/>
    <property type="molecule type" value="Genomic_DNA"/>
</dbReference>
<evidence type="ECO:0000313" key="1">
    <source>
        <dbReference type="EMBL" id="SFL99774.1"/>
    </source>
</evidence>
<evidence type="ECO:0000313" key="2">
    <source>
        <dbReference type="Proteomes" id="UP000198804"/>
    </source>
</evidence>
<sequence>MDDQPTIFVGIDVSKDRLDVHLRPLNEAFHVPRDAKGLEALTRRFGNLPIALVVLEA</sequence>
<feature type="non-terminal residue" evidence="1">
    <location>
        <position position="57"/>
    </location>
</feature>
<name>A0A1I4M9A1_9HYPH</name>
<dbReference type="Proteomes" id="UP000198804">
    <property type="component" value="Unassembled WGS sequence"/>
</dbReference>
<protein>
    <submittedName>
        <fullName evidence="1">Transposase</fullName>
    </submittedName>
</protein>
<organism evidence="1 2">
    <name type="scientific">Methylorubrum salsuginis</name>
    <dbReference type="NCBI Taxonomy" id="414703"/>
    <lineage>
        <taxon>Bacteria</taxon>
        <taxon>Pseudomonadati</taxon>
        <taxon>Pseudomonadota</taxon>
        <taxon>Alphaproteobacteria</taxon>
        <taxon>Hyphomicrobiales</taxon>
        <taxon>Methylobacteriaceae</taxon>
        <taxon>Methylorubrum</taxon>
    </lineage>
</organism>
<gene>
    <name evidence="1" type="ORF">SAMN04488125_1361</name>
</gene>